<reference evidence="3" key="1">
    <citation type="submission" date="2018-03" db="EMBL/GenBank/DDBJ databases">
        <authorList>
            <person name="Blom J."/>
        </authorList>
    </citation>
    <scope>NUCLEOTIDE SEQUENCE [LARGE SCALE GENOMIC DNA]</scope>
    <source>
        <strain evidence="3">KPC-SM-21</strain>
    </source>
</reference>
<evidence type="ECO:0000313" key="3">
    <source>
        <dbReference type="Proteomes" id="UP000245974"/>
    </source>
</evidence>
<protein>
    <submittedName>
        <fullName evidence="2">GH3 auxin-responsive promoter</fullName>
    </submittedName>
</protein>
<sequence length="536" mass="61133">MFDHRDIAKISNRFTHISHHILKYRCDQQDKKFKAKMNDLKGTQLAILEKILSSSRFALDRNIKNYQLFIDKLSITRYADWKDDILKNKTNKNTISTSKLVRYQPTSGSSEQIKFIPYTQMFLDELDAAIAPWLSSMYRKCPELLQGTHYWSVSWLPESQREVLKDDNLNDDSALLGLGKRILSKFTQAVPADVSFAAQAEDAMFATLCYLVGDKNLTMISVWSPTFALQLLEKLEIFKDEIIQVLSNGDWGGRADSLKSVKAPKNKQRANDLKDCIDGETVNFERLWPNLTLISSWDTAGSKQWAQVLKDKLPFAHFEGKGLWATEGVITIPYDDHYPLAYQSHFYEFEYLNGKNIGKIIPSWKLELGDLVSPIITSGNGLLRYALDDSLLVTGFKGEIPCFEFQGRRFGVDLVGEKISPDVAQQLLEQLNADNFKAISLLAIDTKGLEKPFYTVLFEGETPQQFNADEIDQLLRAHFHYDLARDLGQLNQAMYLCRENGWLAYKSLVMHDGMIEGNIKPEPLKKISLNSLRSLV</sequence>
<proteinExistence type="predicted"/>
<dbReference type="OrthoDB" id="9807441at2"/>
<dbReference type="AlphaFoldDB" id="A0A2U3MZ84"/>
<dbReference type="InterPro" id="IPR055377">
    <property type="entry name" value="GH3_M"/>
</dbReference>
<name>A0A2U3MZ84_9GAMM</name>
<dbReference type="PANTHER" id="PTHR31901:SF9">
    <property type="entry name" value="GH3 DOMAIN-CONTAINING PROTEIN"/>
    <property type="match status" value="1"/>
</dbReference>
<feature type="domain" description="GH3 middle" evidence="1">
    <location>
        <begin position="339"/>
        <end position="408"/>
    </location>
</feature>
<accession>A0A2U3MZ84</accession>
<evidence type="ECO:0000313" key="2">
    <source>
        <dbReference type="EMBL" id="SPL70721.1"/>
    </source>
</evidence>
<dbReference type="GO" id="GO:0005737">
    <property type="term" value="C:cytoplasm"/>
    <property type="evidence" value="ECO:0007669"/>
    <property type="project" value="TreeGrafter"/>
</dbReference>
<dbReference type="PANTHER" id="PTHR31901">
    <property type="entry name" value="GH3 DOMAIN-CONTAINING PROTEIN"/>
    <property type="match status" value="1"/>
</dbReference>
<dbReference type="Pfam" id="PF03321">
    <property type="entry name" value="GH3"/>
    <property type="match status" value="1"/>
</dbReference>
<dbReference type="RefSeq" id="WP_121974177.1">
    <property type="nucleotide sequence ID" value="NZ_OOGT01000078.1"/>
</dbReference>
<dbReference type="InterPro" id="IPR004993">
    <property type="entry name" value="GH3"/>
</dbReference>
<keyword evidence="3" id="KW-1185">Reference proteome</keyword>
<dbReference type="Pfam" id="PF23571">
    <property type="entry name" value="GH3_M"/>
    <property type="match status" value="1"/>
</dbReference>
<dbReference type="InParanoid" id="A0A2U3MZ84"/>
<dbReference type="GO" id="GO:0016881">
    <property type="term" value="F:acid-amino acid ligase activity"/>
    <property type="evidence" value="ECO:0007669"/>
    <property type="project" value="TreeGrafter"/>
</dbReference>
<organism evidence="2 3">
    <name type="scientific">Acinetobacter stercoris</name>
    <dbReference type="NCBI Taxonomy" id="2126983"/>
    <lineage>
        <taxon>Bacteria</taxon>
        <taxon>Pseudomonadati</taxon>
        <taxon>Pseudomonadota</taxon>
        <taxon>Gammaproteobacteria</taxon>
        <taxon>Moraxellales</taxon>
        <taxon>Moraxellaceae</taxon>
        <taxon>Acinetobacter</taxon>
    </lineage>
</organism>
<dbReference type="EMBL" id="OOGT01000078">
    <property type="protein sequence ID" value="SPL70721.1"/>
    <property type="molecule type" value="Genomic_DNA"/>
</dbReference>
<evidence type="ECO:0000259" key="1">
    <source>
        <dbReference type="Pfam" id="PF23571"/>
    </source>
</evidence>
<dbReference type="Proteomes" id="UP000245974">
    <property type="component" value="Unassembled WGS sequence"/>
</dbReference>
<gene>
    <name evidence="2" type="ORF">KPC_1899</name>
</gene>